<organism evidence="11">
    <name type="scientific">marine metagenome</name>
    <dbReference type="NCBI Taxonomy" id="408172"/>
    <lineage>
        <taxon>unclassified sequences</taxon>
        <taxon>metagenomes</taxon>
        <taxon>ecological metagenomes</taxon>
    </lineage>
</organism>
<evidence type="ECO:0000259" key="10">
    <source>
        <dbReference type="PROSITE" id="PS50975"/>
    </source>
</evidence>
<dbReference type="Pfam" id="PF02951">
    <property type="entry name" value="GSH-S_N"/>
    <property type="match status" value="1"/>
</dbReference>
<dbReference type="SUPFAM" id="SSF52440">
    <property type="entry name" value="PreATP-grasp domain"/>
    <property type="match status" value="1"/>
</dbReference>
<dbReference type="HAMAP" id="MF_00162">
    <property type="entry name" value="GSH_S"/>
    <property type="match status" value="1"/>
</dbReference>
<dbReference type="GO" id="GO:0004363">
    <property type="term" value="F:glutathione synthase activity"/>
    <property type="evidence" value="ECO:0007669"/>
    <property type="project" value="InterPro"/>
</dbReference>
<dbReference type="GO" id="GO:0005737">
    <property type="term" value="C:cytoplasm"/>
    <property type="evidence" value="ECO:0007669"/>
    <property type="project" value="TreeGrafter"/>
</dbReference>
<keyword evidence="9" id="KW-0464">Manganese</keyword>
<dbReference type="Gene3D" id="3.30.1490.20">
    <property type="entry name" value="ATP-grasp fold, A domain"/>
    <property type="match status" value="1"/>
</dbReference>
<dbReference type="PANTHER" id="PTHR21621">
    <property type="entry name" value="RIBOSOMAL PROTEIN S6 MODIFICATION PROTEIN"/>
    <property type="match status" value="1"/>
</dbReference>
<keyword evidence="5" id="KW-0479">Metal-binding</keyword>
<dbReference type="NCBIfam" id="NF003573">
    <property type="entry name" value="PRK05246.1"/>
    <property type="match status" value="1"/>
</dbReference>
<dbReference type="SUPFAM" id="SSF56059">
    <property type="entry name" value="Glutathione synthetase ATP-binding domain-like"/>
    <property type="match status" value="1"/>
</dbReference>
<reference evidence="11" key="1">
    <citation type="submission" date="2018-05" db="EMBL/GenBank/DDBJ databases">
        <authorList>
            <person name="Lanie J.A."/>
            <person name="Ng W.-L."/>
            <person name="Kazmierczak K.M."/>
            <person name="Andrzejewski T.M."/>
            <person name="Davidsen T.M."/>
            <person name="Wayne K.J."/>
            <person name="Tettelin H."/>
            <person name="Glass J.I."/>
            <person name="Rusch D."/>
            <person name="Podicherti R."/>
            <person name="Tsui H.-C.T."/>
            <person name="Winkler M.E."/>
        </authorList>
    </citation>
    <scope>NUCLEOTIDE SEQUENCE</scope>
</reference>
<dbReference type="Pfam" id="PF02955">
    <property type="entry name" value="GSH-S_ATP"/>
    <property type="match status" value="1"/>
</dbReference>
<evidence type="ECO:0000256" key="7">
    <source>
        <dbReference type="ARBA" id="ARBA00022840"/>
    </source>
</evidence>
<dbReference type="GO" id="GO:0046872">
    <property type="term" value="F:metal ion binding"/>
    <property type="evidence" value="ECO:0007669"/>
    <property type="project" value="UniProtKB-KW"/>
</dbReference>
<keyword evidence="7" id="KW-0067">ATP-binding</keyword>
<name>A0A381Q1Z2_9ZZZZ</name>
<dbReference type="NCBIfam" id="TIGR01380">
    <property type="entry name" value="glut_syn"/>
    <property type="match status" value="1"/>
</dbReference>
<evidence type="ECO:0000256" key="2">
    <source>
        <dbReference type="ARBA" id="ARBA00001946"/>
    </source>
</evidence>
<gene>
    <name evidence="11" type="ORF">METZ01_LOCUS25782</name>
</gene>
<accession>A0A381Q1Z2</accession>
<sequence>MVHIAFVIDPLETLNLKKDSTLAMVRAAQQRGWQVSVLEQSGLLWDGERAIALARNLRLEEGFVETLDPDHACTQWFLCGEEETHALGEIDVVMMRKDPPFDMDYIYSTYLLERGQSEGALVINDPRSLRDCNEKFFATGFANYQPPSLVSCREDLLLAFHRDQGDVIFKKLDGMGGMSIFRASKNDSNVRVIVETLTDNGRRQIMAQRYIPEIANGDKRILLIDGEPLPYALARVPASGETRGNLAAGGTGIGQPLSLRDKEIANALGPELRARGLTFVGIDVIGDYLTEVNVTCPTCVRELDAIFGLDIASMLLDAIEQKLPAAS</sequence>
<dbReference type="InterPro" id="IPR004218">
    <property type="entry name" value="GSHS_ATP-bd"/>
</dbReference>
<proteinExistence type="inferred from homology"/>
<protein>
    <recommendedName>
        <fullName evidence="10">ATP-grasp domain-containing protein</fullName>
    </recommendedName>
</protein>
<evidence type="ECO:0000256" key="5">
    <source>
        <dbReference type="ARBA" id="ARBA00022723"/>
    </source>
</evidence>
<dbReference type="Gene3D" id="3.30.470.20">
    <property type="entry name" value="ATP-grasp fold, B domain"/>
    <property type="match status" value="1"/>
</dbReference>
<dbReference type="EMBL" id="UINC01001162">
    <property type="protein sequence ID" value="SUZ72928.1"/>
    <property type="molecule type" value="Genomic_DNA"/>
</dbReference>
<dbReference type="InterPro" id="IPR006284">
    <property type="entry name" value="Glut_synth_pro"/>
</dbReference>
<dbReference type="Gene3D" id="3.40.50.20">
    <property type="match status" value="1"/>
</dbReference>
<keyword evidence="3" id="KW-0436">Ligase</keyword>
<evidence type="ECO:0000256" key="4">
    <source>
        <dbReference type="ARBA" id="ARBA00022684"/>
    </source>
</evidence>
<dbReference type="AlphaFoldDB" id="A0A381Q1Z2"/>
<dbReference type="InterPro" id="IPR013815">
    <property type="entry name" value="ATP_grasp_subdomain_1"/>
</dbReference>
<evidence type="ECO:0000256" key="6">
    <source>
        <dbReference type="ARBA" id="ARBA00022741"/>
    </source>
</evidence>
<dbReference type="InterPro" id="IPR004215">
    <property type="entry name" value="GSHS_N"/>
</dbReference>
<comment type="cofactor">
    <cofactor evidence="1">
        <name>Mn(2+)</name>
        <dbReference type="ChEBI" id="CHEBI:29035"/>
    </cofactor>
</comment>
<keyword evidence="6" id="KW-0547">Nucleotide-binding</keyword>
<dbReference type="PROSITE" id="PS50975">
    <property type="entry name" value="ATP_GRASP"/>
    <property type="match status" value="1"/>
</dbReference>
<dbReference type="PANTHER" id="PTHR21621:SF4">
    <property type="entry name" value="GLUTATHIONE SYNTHETASE"/>
    <property type="match status" value="1"/>
</dbReference>
<evidence type="ECO:0000313" key="11">
    <source>
        <dbReference type="EMBL" id="SUZ72928.1"/>
    </source>
</evidence>
<evidence type="ECO:0000256" key="1">
    <source>
        <dbReference type="ARBA" id="ARBA00001936"/>
    </source>
</evidence>
<dbReference type="InterPro" id="IPR011761">
    <property type="entry name" value="ATP-grasp"/>
</dbReference>
<keyword evidence="8" id="KW-0460">Magnesium</keyword>
<dbReference type="InterPro" id="IPR016185">
    <property type="entry name" value="PreATP-grasp_dom_sf"/>
</dbReference>
<evidence type="ECO:0000256" key="3">
    <source>
        <dbReference type="ARBA" id="ARBA00022598"/>
    </source>
</evidence>
<evidence type="ECO:0000256" key="8">
    <source>
        <dbReference type="ARBA" id="ARBA00022842"/>
    </source>
</evidence>
<evidence type="ECO:0000256" key="9">
    <source>
        <dbReference type="ARBA" id="ARBA00023211"/>
    </source>
</evidence>
<comment type="cofactor">
    <cofactor evidence="2">
        <name>Mg(2+)</name>
        <dbReference type="ChEBI" id="CHEBI:18420"/>
    </cofactor>
</comment>
<keyword evidence="4" id="KW-0317">Glutathione biosynthesis</keyword>
<feature type="domain" description="ATP-grasp" evidence="10">
    <location>
        <begin position="134"/>
        <end position="320"/>
    </location>
</feature>
<dbReference type="GO" id="GO:0005524">
    <property type="term" value="F:ATP binding"/>
    <property type="evidence" value="ECO:0007669"/>
    <property type="project" value="UniProtKB-KW"/>
</dbReference>